<feature type="transmembrane region" description="Helical" evidence="1">
    <location>
        <begin position="147"/>
        <end position="168"/>
    </location>
</feature>
<evidence type="ECO:0000313" key="3">
    <source>
        <dbReference type="Proteomes" id="UP000563094"/>
    </source>
</evidence>
<feature type="transmembrane region" description="Helical" evidence="1">
    <location>
        <begin position="230"/>
        <end position="251"/>
    </location>
</feature>
<dbReference type="Proteomes" id="UP000563094">
    <property type="component" value="Unassembled WGS sequence"/>
</dbReference>
<feature type="transmembrane region" description="Helical" evidence="1">
    <location>
        <begin position="56"/>
        <end position="77"/>
    </location>
</feature>
<proteinExistence type="predicted"/>
<dbReference type="AlphaFoldDB" id="A0A839GTR9"/>
<sequence>MQFNLTRFWRLFMKHTAEHYKYYLMATAVLIGFVALIMGFVMYAMSGPFSLQGQSVMFSLVMIIAGTIFTSTVFADLGDKKKAIATLTLPASHLEKYLVGWVYSFLIFQVVYSACFYLVLYSVLPLDDWGTQEPEYLPLFSGDYDKLVFLMLFLFLHAVSFWGSIFFAKWHFIKTAFLFFVIAGVLMFLNKLFMEQLLGVELENASPFSNLGIMEGEQYYKVLYPEEKEGWLAIVPLGLGLLLWATAYFRLKEKDI</sequence>
<gene>
    <name evidence="2" type="ORF">FHS90_002517</name>
</gene>
<accession>A0A839GTR9</accession>
<feature type="transmembrane region" description="Helical" evidence="1">
    <location>
        <begin position="175"/>
        <end position="194"/>
    </location>
</feature>
<evidence type="ECO:0000313" key="2">
    <source>
        <dbReference type="EMBL" id="MBA9077798.1"/>
    </source>
</evidence>
<comment type="caution">
    <text evidence="2">The sequence shown here is derived from an EMBL/GenBank/DDBJ whole genome shotgun (WGS) entry which is preliminary data.</text>
</comment>
<feature type="transmembrane region" description="Helical" evidence="1">
    <location>
        <begin position="98"/>
        <end position="120"/>
    </location>
</feature>
<evidence type="ECO:0000256" key="1">
    <source>
        <dbReference type="SAM" id="Phobius"/>
    </source>
</evidence>
<dbReference type="EMBL" id="JACJIQ010000009">
    <property type="protein sequence ID" value="MBA9077798.1"/>
    <property type="molecule type" value="Genomic_DNA"/>
</dbReference>
<keyword evidence="3" id="KW-1185">Reference proteome</keyword>
<feature type="transmembrane region" description="Helical" evidence="1">
    <location>
        <begin position="20"/>
        <end position="44"/>
    </location>
</feature>
<keyword evidence="1" id="KW-0472">Membrane</keyword>
<dbReference type="RefSeq" id="WP_066837101.1">
    <property type="nucleotide sequence ID" value="NZ_JACJIQ010000009.1"/>
</dbReference>
<keyword evidence="1" id="KW-1133">Transmembrane helix</keyword>
<protein>
    <submittedName>
        <fullName evidence="2">Uncharacterized protein</fullName>
    </submittedName>
</protein>
<name>A0A839GTR9_9BACT</name>
<organism evidence="2 3">
    <name type="scientific">Rufibacter quisquiliarum</name>
    <dbReference type="NCBI Taxonomy" id="1549639"/>
    <lineage>
        <taxon>Bacteria</taxon>
        <taxon>Pseudomonadati</taxon>
        <taxon>Bacteroidota</taxon>
        <taxon>Cytophagia</taxon>
        <taxon>Cytophagales</taxon>
        <taxon>Hymenobacteraceae</taxon>
        <taxon>Rufibacter</taxon>
    </lineage>
</organism>
<keyword evidence="1" id="KW-0812">Transmembrane</keyword>
<reference evidence="2 3" key="1">
    <citation type="submission" date="2020-08" db="EMBL/GenBank/DDBJ databases">
        <title>Genomic Encyclopedia of Type Strains, Phase IV (KMG-IV): sequencing the most valuable type-strain genomes for metagenomic binning, comparative biology and taxonomic classification.</title>
        <authorList>
            <person name="Goeker M."/>
        </authorList>
    </citation>
    <scope>NUCLEOTIDE SEQUENCE [LARGE SCALE GENOMIC DNA]</scope>
    <source>
        <strain evidence="2 3">DSM 29854</strain>
    </source>
</reference>